<dbReference type="EMBL" id="JACGCI010000033">
    <property type="protein sequence ID" value="KAF6754733.1"/>
    <property type="molecule type" value="Genomic_DNA"/>
</dbReference>
<evidence type="ECO:0008006" key="4">
    <source>
        <dbReference type="Google" id="ProtNLM"/>
    </source>
</evidence>
<feature type="compositionally biased region" description="Acidic residues" evidence="1">
    <location>
        <begin position="117"/>
        <end position="138"/>
    </location>
</feature>
<dbReference type="OrthoDB" id="3065666at2759"/>
<dbReference type="AlphaFoldDB" id="A0A8H6HZM0"/>
<proteinExistence type="predicted"/>
<protein>
    <recommendedName>
        <fullName evidence="4">F-box domain-containing protein</fullName>
    </recommendedName>
</protein>
<feature type="compositionally biased region" description="Acidic residues" evidence="1">
    <location>
        <begin position="95"/>
        <end position="109"/>
    </location>
</feature>
<feature type="region of interest" description="Disordered" evidence="1">
    <location>
        <begin position="88"/>
        <end position="144"/>
    </location>
</feature>
<organism evidence="2 3">
    <name type="scientific">Ephemerocybe angulata</name>
    <dbReference type="NCBI Taxonomy" id="980116"/>
    <lineage>
        <taxon>Eukaryota</taxon>
        <taxon>Fungi</taxon>
        <taxon>Dikarya</taxon>
        <taxon>Basidiomycota</taxon>
        <taxon>Agaricomycotina</taxon>
        <taxon>Agaricomycetes</taxon>
        <taxon>Agaricomycetidae</taxon>
        <taxon>Agaricales</taxon>
        <taxon>Agaricineae</taxon>
        <taxon>Psathyrellaceae</taxon>
        <taxon>Ephemerocybe</taxon>
    </lineage>
</organism>
<accession>A0A8H6HZM0</accession>
<dbReference type="CDD" id="cd09917">
    <property type="entry name" value="F-box_SF"/>
    <property type="match status" value="1"/>
</dbReference>
<evidence type="ECO:0000313" key="2">
    <source>
        <dbReference type="EMBL" id="KAF6754733.1"/>
    </source>
</evidence>
<comment type="caution">
    <text evidence="2">The sequence shown here is derived from an EMBL/GenBank/DDBJ whole genome shotgun (WGS) entry which is preliminary data.</text>
</comment>
<evidence type="ECO:0000256" key="1">
    <source>
        <dbReference type="SAM" id="MobiDB-lite"/>
    </source>
</evidence>
<gene>
    <name evidence="2" type="ORF">DFP72DRAFT_848116</name>
</gene>
<name>A0A8H6HZM0_9AGAR</name>
<keyword evidence="3" id="KW-1185">Reference proteome</keyword>
<dbReference type="SUPFAM" id="SSF81383">
    <property type="entry name" value="F-box domain"/>
    <property type="match status" value="1"/>
</dbReference>
<dbReference type="InterPro" id="IPR036047">
    <property type="entry name" value="F-box-like_dom_sf"/>
</dbReference>
<reference evidence="2 3" key="1">
    <citation type="submission" date="2020-07" db="EMBL/GenBank/DDBJ databases">
        <title>Comparative genomics of pyrophilous fungi reveals a link between fire events and developmental genes.</title>
        <authorList>
            <consortium name="DOE Joint Genome Institute"/>
            <person name="Steindorff A.S."/>
            <person name="Carver A."/>
            <person name="Calhoun S."/>
            <person name="Stillman K."/>
            <person name="Liu H."/>
            <person name="Lipzen A."/>
            <person name="Pangilinan J."/>
            <person name="Labutti K."/>
            <person name="Bruns T.D."/>
            <person name="Grigoriev I.V."/>
        </authorList>
    </citation>
    <scope>NUCLEOTIDE SEQUENCE [LARGE SCALE GENOMIC DNA]</scope>
    <source>
        <strain evidence="2 3">CBS 144469</strain>
    </source>
</reference>
<evidence type="ECO:0000313" key="3">
    <source>
        <dbReference type="Proteomes" id="UP000521943"/>
    </source>
</evidence>
<dbReference type="Proteomes" id="UP000521943">
    <property type="component" value="Unassembled WGS sequence"/>
</dbReference>
<sequence length="485" mass="54615">MASPTLSALPAELKSMVLSFCEAPALASLSRTSRAFQNEAERRLYGTISLHYRSPQSFACLKTLWLNKDKADLVLSLGVTLPRLDHTLYEPASPEADDTDDASSDESDDSSASYSKEEEEEEASQDSEGSTDSEDASSEPERDWGDLSMLKSEDYIKMDAFITLFLPGACQNIGNVVFFSLKANGASKDWTQDIHDAVNWAVESLSGKPSLRTLFIEPQYIPEHRDLSTWLLRYPNLEVLGKWNRRYQALWSDPSPPLQSCKTKGPEPLLLWLEPRWDDKESFVDSMRTLHFFICDFKPLPETPFNVTNECRMPMLDHSPLGQALCKDLSMETCSGAQSVYLFLALQNLSAMEFRGVQNVLNGLLNPRPLGNDDLDVCLKIGFREAPQEIAEVAWHELKLLFISLAAQGLRPVTLEIGAHVPYGTPPQALTKNEMKYGAQRLADVLNDPLLLETWEPLKSARFLQMDLFASRRLRSQPDRWTLRS</sequence>